<evidence type="ECO:0008006" key="3">
    <source>
        <dbReference type="Google" id="ProtNLM"/>
    </source>
</evidence>
<gene>
    <name evidence="2" type="ORF">MNBD_CHLOROFLEXI01-189</name>
</gene>
<evidence type="ECO:0000313" key="2">
    <source>
        <dbReference type="EMBL" id="VAW41719.1"/>
    </source>
</evidence>
<dbReference type="Gene3D" id="1.10.150.20">
    <property type="entry name" value="5' to 3' exonuclease, C-terminal subdomain"/>
    <property type="match status" value="1"/>
</dbReference>
<keyword evidence="1" id="KW-0812">Transmembrane</keyword>
<dbReference type="AlphaFoldDB" id="A0A3B0VXS5"/>
<keyword evidence="1" id="KW-1133">Transmembrane helix</keyword>
<reference evidence="2" key="1">
    <citation type="submission" date="2018-06" db="EMBL/GenBank/DDBJ databases">
        <authorList>
            <person name="Zhirakovskaya E."/>
        </authorList>
    </citation>
    <scope>NUCLEOTIDE SEQUENCE</scope>
</reference>
<feature type="transmembrane region" description="Helical" evidence="1">
    <location>
        <begin position="6"/>
        <end position="26"/>
    </location>
</feature>
<keyword evidence="1" id="KW-0472">Membrane</keyword>
<protein>
    <recommendedName>
        <fullName evidence="3">DUF4332 domain-containing protein</fullName>
    </recommendedName>
</protein>
<organism evidence="2">
    <name type="scientific">hydrothermal vent metagenome</name>
    <dbReference type="NCBI Taxonomy" id="652676"/>
    <lineage>
        <taxon>unclassified sequences</taxon>
        <taxon>metagenomes</taxon>
        <taxon>ecological metagenomes</taxon>
    </lineage>
</organism>
<accession>A0A3B0VXS5</accession>
<name>A0A3B0VXS5_9ZZZZ</name>
<proteinExistence type="predicted"/>
<dbReference type="EMBL" id="UOEU01000854">
    <property type="protein sequence ID" value="VAW41719.1"/>
    <property type="molecule type" value="Genomic_DNA"/>
</dbReference>
<sequence>MNFWVGLLIGLIVGWVLEWVIDWLFWRREDEAVAPSRMGTVDIDLQGKLSALEAEKESLAMRLQEALNREPEVVIQEVVKEVVVKADRLQKIHGIGDVFAHRFNDAGVFTFAQLAALAPERAREIISPEEWQAIDPEHWTTEAKQFAEKAQNS</sequence>
<evidence type="ECO:0000256" key="1">
    <source>
        <dbReference type="SAM" id="Phobius"/>
    </source>
</evidence>